<dbReference type="PROSITE" id="PS51257">
    <property type="entry name" value="PROKAR_LIPOPROTEIN"/>
    <property type="match status" value="1"/>
</dbReference>
<evidence type="ECO:0000313" key="2">
    <source>
        <dbReference type="Proteomes" id="UP001597185"/>
    </source>
</evidence>
<keyword evidence="2" id="KW-1185">Reference proteome</keyword>
<organism evidence="1 2">
    <name type="scientific">Halorubrum laminariae</name>
    <dbReference type="NCBI Taxonomy" id="1433523"/>
    <lineage>
        <taxon>Archaea</taxon>
        <taxon>Methanobacteriati</taxon>
        <taxon>Methanobacteriota</taxon>
        <taxon>Stenosarchaea group</taxon>
        <taxon>Halobacteria</taxon>
        <taxon>Halobacteriales</taxon>
        <taxon>Haloferacaceae</taxon>
        <taxon>Halorubrum</taxon>
    </lineage>
</organism>
<reference evidence="1 2" key="1">
    <citation type="journal article" date="2019" name="Int. J. Syst. Evol. Microbiol.">
        <title>The Global Catalogue of Microorganisms (GCM) 10K type strain sequencing project: providing services to taxonomists for standard genome sequencing and annotation.</title>
        <authorList>
            <consortium name="The Broad Institute Genomics Platform"/>
            <consortium name="The Broad Institute Genome Sequencing Center for Infectious Disease"/>
            <person name="Wu L."/>
            <person name="Ma J."/>
        </authorList>
    </citation>
    <scope>NUCLEOTIDE SEQUENCE [LARGE SCALE GENOMIC DNA]</scope>
    <source>
        <strain evidence="1 2">CGMCC 1.12689</strain>
    </source>
</reference>
<evidence type="ECO:0000313" key="1">
    <source>
        <dbReference type="EMBL" id="MFD1572333.1"/>
    </source>
</evidence>
<dbReference type="RefSeq" id="WP_256419538.1">
    <property type="nucleotide sequence ID" value="NZ_JANHDL010000025.1"/>
</dbReference>
<gene>
    <name evidence="1" type="ORF">ACFR9T_17420</name>
</gene>
<name>A0ABD6C5R0_9EURY</name>
<sequence length="146" mass="16290">MRRRALLGTSAVAITSLTGCIGRFQNGYILNRLILSEVSGIDQETGQGEIADNAEIIVECDGEEVHTSTHARPIEQPSEREPVVVSDEFPDERCKIDVTVQSGNNTLEKAFETSIFEEYDGYCIDIHVLMWGDRISTEIFDSPYDC</sequence>
<dbReference type="EMBL" id="JBHUDB010000025">
    <property type="protein sequence ID" value="MFD1572333.1"/>
    <property type="molecule type" value="Genomic_DNA"/>
</dbReference>
<proteinExistence type="predicted"/>
<comment type="caution">
    <text evidence="1">The sequence shown here is derived from an EMBL/GenBank/DDBJ whole genome shotgun (WGS) entry which is preliminary data.</text>
</comment>
<accession>A0ABD6C5R0</accession>
<dbReference type="Proteomes" id="UP001597185">
    <property type="component" value="Unassembled WGS sequence"/>
</dbReference>
<evidence type="ECO:0008006" key="3">
    <source>
        <dbReference type="Google" id="ProtNLM"/>
    </source>
</evidence>
<dbReference type="AlphaFoldDB" id="A0ABD6C5R0"/>
<protein>
    <recommendedName>
        <fullName evidence="3">Secreted protein</fullName>
    </recommendedName>
</protein>